<feature type="region of interest" description="Disordered" evidence="1">
    <location>
        <begin position="1"/>
        <end position="30"/>
    </location>
</feature>
<evidence type="ECO:0000313" key="2">
    <source>
        <dbReference type="EMBL" id="SDW89048.1"/>
    </source>
</evidence>
<feature type="compositionally biased region" description="Basic and acidic residues" evidence="1">
    <location>
        <begin position="1"/>
        <end position="28"/>
    </location>
</feature>
<reference evidence="3" key="1">
    <citation type="submission" date="2016-10" db="EMBL/GenBank/DDBJ databases">
        <authorList>
            <person name="Varghese N."/>
            <person name="Submissions S."/>
        </authorList>
    </citation>
    <scope>NUCLEOTIDE SEQUENCE [LARGE SCALE GENOMIC DNA]</scope>
    <source>
        <strain evidence="3">DSM 217</strain>
    </source>
</reference>
<dbReference type="RefSeq" id="WP_175534608.1">
    <property type="nucleotide sequence ID" value="NZ_FNNZ01000010.1"/>
</dbReference>
<dbReference type="EMBL" id="FNNZ01000010">
    <property type="protein sequence ID" value="SDW89048.1"/>
    <property type="molecule type" value="Genomic_DNA"/>
</dbReference>
<sequence>MTRETQEPQDKPKQQEPKKEHSRDERWGDCNVSVETMRKIKKLIESGELKLDK</sequence>
<organism evidence="2 3">
    <name type="scientific">Thiocapsa roseopersicina</name>
    <dbReference type="NCBI Taxonomy" id="1058"/>
    <lineage>
        <taxon>Bacteria</taxon>
        <taxon>Pseudomonadati</taxon>
        <taxon>Pseudomonadota</taxon>
        <taxon>Gammaproteobacteria</taxon>
        <taxon>Chromatiales</taxon>
        <taxon>Chromatiaceae</taxon>
        <taxon>Thiocapsa</taxon>
    </lineage>
</organism>
<evidence type="ECO:0000256" key="1">
    <source>
        <dbReference type="SAM" id="MobiDB-lite"/>
    </source>
</evidence>
<gene>
    <name evidence="2" type="ORF">SAMN05421783_11073</name>
</gene>
<name>A0A1H2X8G0_THIRO</name>
<accession>A0A1H2X8G0</accession>
<keyword evidence="3" id="KW-1185">Reference proteome</keyword>
<proteinExistence type="predicted"/>
<evidence type="ECO:0000313" key="3">
    <source>
        <dbReference type="Proteomes" id="UP000198816"/>
    </source>
</evidence>
<dbReference type="Proteomes" id="UP000198816">
    <property type="component" value="Unassembled WGS sequence"/>
</dbReference>
<protein>
    <submittedName>
        <fullName evidence="2">Uncharacterized protein</fullName>
    </submittedName>
</protein>
<dbReference type="AlphaFoldDB" id="A0A1H2X8G0"/>